<sequence length="285" mass="29876">MRTPARPQPAESPVPLPRLGTGGHGRIVTFTSPSGGVGLSTMVALTGLTLAKRGIRCAMLDADLSGGGLDVLLGIEHEPGLTLQDLDAPLGRIEGDALNHELPQWEGLRVLSHSPWRGDPPDWWELQAAIEALGEANDVVLVDAGRGEAMAHAPELACSRRVVAIELSVLGMARAKAHLAGIDRLEGSVAGGDCGGDPLIVGMSPRGASRRASDTAVAMAEVIAYLGDDVLGPVRCVPSLCADILAGLGIRSVPRRNRRVIDAIADWIDDGSERSDRRERGRKGG</sequence>
<feature type="region of interest" description="Disordered" evidence="3">
    <location>
        <begin position="1"/>
        <end position="23"/>
    </location>
</feature>
<dbReference type="GO" id="GO:0051782">
    <property type="term" value="P:negative regulation of cell division"/>
    <property type="evidence" value="ECO:0007669"/>
    <property type="project" value="TreeGrafter"/>
</dbReference>
<dbReference type="Pfam" id="PF10609">
    <property type="entry name" value="ParA"/>
    <property type="match status" value="1"/>
</dbReference>
<feature type="compositionally biased region" description="Pro residues" evidence="3">
    <location>
        <begin position="1"/>
        <end position="16"/>
    </location>
</feature>
<dbReference type="Gene3D" id="3.40.50.300">
    <property type="entry name" value="P-loop containing nucleotide triphosphate hydrolases"/>
    <property type="match status" value="1"/>
</dbReference>
<dbReference type="PANTHER" id="PTHR43384:SF11">
    <property type="entry name" value="SEPTUM SITE DETERMINING PROTEIN"/>
    <property type="match status" value="1"/>
</dbReference>
<evidence type="ECO:0000256" key="3">
    <source>
        <dbReference type="SAM" id="MobiDB-lite"/>
    </source>
</evidence>
<dbReference type="GO" id="GO:0005829">
    <property type="term" value="C:cytosol"/>
    <property type="evidence" value="ECO:0007669"/>
    <property type="project" value="TreeGrafter"/>
</dbReference>
<dbReference type="Proteomes" id="UP000483293">
    <property type="component" value="Unassembled WGS sequence"/>
</dbReference>
<dbReference type="GO" id="GO:0016887">
    <property type="term" value="F:ATP hydrolysis activity"/>
    <property type="evidence" value="ECO:0007669"/>
    <property type="project" value="TreeGrafter"/>
</dbReference>
<gene>
    <name evidence="4" type="ORF">GFD21_06035</name>
</gene>
<organism evidence="4 5">
    <name type="scientific">Bifidobacterium platyrrhinorum</name>
    <dbReference type="NCBI Taxonomy" id="2661628"/>
    <lineage>
        <taxon>Bacteria</taxon>
        <taxon>Bacillati</taxon>
        <taxon>Actinomycetota</taxon>
        <taxon>Actinomycetes</taxon>
        <taxon>Bifidobacteriales</taxon>
        <taxon>Bifidobacteriaceae</taxon>
        <taxon>Bifidobacterium</taxon>
    </lineage>
</organism>
<keyword evidence="1" id="KW-0547">Nucleotide-binding</keyword>
<dbReference type="PANTHER" id="PTHR43384">
    <property type="entry name" value="SEPTUM SITE-DETERMINING PROTEIN MIND HOMOLOG, CHLOROPLASTIC-RELATED"/>
    <property type="match status" value="1"/>
</dbReference>
<dbReference type="GO" id="GO:0009898">
    <property type="term" value="C:cytoplasmic side of plasma membrane"/>
    <property type="evidence" value="ECO:0007669"/>
    <property type="project" value="TreeGrafter"/>
</dbReference>
<evidence type="ECO:0000256" key="1">
    <source>
        <dbReference type="ARBA" id="ARBA00022741"/>
    </source>
</evidence>
<dbReference type="EMBL" id="WHZV01000004">
    <property type="protein sequence ID" value="NEG55333.1"/>
    <property type="molecule type" value="Genomic_DNA"/>
</dbReference>
<keyword evidence="2" id="KW-0067">ATP-binding</keyword>
<dbReference type="InterPro" id="IPR027417">
    <property type="entry name" value="P-loop_NTPase"/>
</dbReference>
<evidence type="ECO:0000313" key="4">
    <source>
        <dbReference type="EMBL" id="NEG55333.1"/>
    </source>
</evidence>
<reference evidence="4 5" key="1">
    <citation type="submission" date="2019-10" db="EMBL/GenBank/DDBJ databases">
        <title>Bifidobacterium from non-human primates.</title>
        <authorList>
            <person name="Modesto M."/>
        </authorList>
    </citation>
    <scope>NUCLEOTIDE SEQUENCE [LARGE SCALE GENOMIC DNA]</scope>
    <source>
        <strain evidence="4 5">SMA15</strain>
    </source>
</reference>
<dbReference type="GO" id="GO:0005524">
    <property type="term" value="F:ATP binding"/>
    <property type="evidence" value="ECO:0007669"/>
    <property type="project" value="UniProtKB-KW"/>
</dbReference>
<proteinExistence type="predicted"/>
<evidence type="ECO:0000313" key="5">
    <source>
        <dbReference type="Proteomes" id="UP000483293"/>
    </source>
</evidence>
<name>A0A6L9SU49_9BIFI</name>
<protein>
    <submittedName>
        <fullName evidence="4">P-loop NTPase</fullName>
    </submittedName>
</protein>
<comment type="caution">
    <text evidence="4">The sequence shown here is derived from an EMBL/GenBank/DDBJ whole genome shotgun (WGS) entry which is preliminary data.</text>
</comment>
<dbReference type="InterPro" id="IPR033756">
    <property type="entry name" value="YlxH/NBP35"/>
</dbReference>
<dbReference type="InterPro" id="IPR050625">
    <property type="entry name" value="ParA/MinD_ATPase"/>
</dbReference>
<accession>A0A6L9SU49</accession>
<keyword evidence="5" id="KW-1185">Reference proteome</keyword>
<dbReference type="SUPFAM" id="SSF52540">
    <property type="entry name" value="P-loop containing nucleoside triphosphate hydrolases"/>
    <property type="match status" value="1"/>
</dbReference>
<evidence type="ECO:0000256" key="2">
    <source>
        <dbReference type="ARBA" id="ARBA00022840"/>
    </source>
</evidence>
<dbReference type="AlphaFoldDB" id="A0A6L9SU49"/>